<dbReference type="GO" id="GO:0016747">
    <property type="term" value="F:acyltransferase activity, transferring groups other than amino-acyl groups"/>
    <property type="evidence" value="ECO:0007669"/>
    <property type="project" value="InterPro"/>
</dbReference>
<proteinExistence type="predicted"/>
<name>A0A8H4PX62_9HYPO</name>
<dbReference type="Proteomes" id="UP000557566">
    <property type="component" value="Unassembled WGS sequence"/>
</dbReference>
<dbReference type="AlphaFoldDB" id="A0A8H4PX62"/>
<accession>A0A8H4PX62</accession>
<dbReference type="InterPro" id="IPR000182">
    <property type="entry name" value="GNAT_dom"/>
</dbReference>
<gene>
    <name evidence="2" type="ORF">G6O67_001305</name>
</gene>
<dbReference type="CDD" id="cd04301">
    <property type="entry name" value="NAT_SF"/>
    <property type="match status" value="1"/>
</dbReference>
<dbReference type="Gene3D" id="3.40.630.30">
    <property type="match status" value="1"/>
</dbReference>
<evidence type="ECO:0000313" key="2">
    <source>
        <dbReference type="EMBL" id="KAF4512125.1"/>
    </source>
</evidence>
<sequence>MESAQEKIVSDHCAAPQKATGLGSIVSLDSVSTTHSSTSAQDDATVEIASALAADDAHLVSQVTALVNTAYAEAETGIFLPSYRRTSPVEIARFIQQGDLALACLGRRLSGASSSVSDSADQAGGGGRQVIGCVYIKRLSPTLGNFSMLALDARFRGGGLGTGLVRFAERHCRELGCTTVQLELLVPTSFAHAVKLRLQAWYLRMGYRIVRLGSFEQDYPDLVPLLTGPADFRIFEKDISSPVTSREAVGNTFRSAH</sequence>
<dbReference type="EMBL" id="JAAVMX010000002">
    <property type="protein sequence ID" value="KAF4512125.1"/>
    <property type="molecule type" value="Genomic_DNA"/>
</dbReference>
<evidence type="ECO:0000313" key="3">
    <source>
        <dbReference type="Proteomes" id="UP000557566"/>
    </source>
</evidence>
<reference evidence="2 3" key="1">
    <citation type="journal article" date="2020" name="Genome Biol. Evol.">
        <title>A new high-quality draft genome assembly of the Chinese cordyceps Ophiocordyceps sinensis.</title>
        <authorList>
            <person name="Shu R."/>
            <person name="Zhang J."/>
            <person name="Meng Q."/>
            <person name="Zhang H."/>
            <person name="Zhou G."/>
            <person name="Li M."/>
            <person name="Wu P."/>
            <person name="Zhao Y."/>
            <person name="Chen C."/>
            <person name="Qin Q."/>
        </authorList>
    </citation>
    <scope>NUCLEOTIDE SEQUENCE [LARGE SCALE GENOMIC DNA]</scope>
    <source>
        <strain evidence="2 3">IOZ07</strain>
    </source>
</reference>
<dbReference type="Pfam" id="PF00583">
    <property type="entry name" value="Acetyltransf_1"/>
    <property type="match status" value="1"/>
</dbReference>
<organism evidence="2 3">
    <name type="scientific">Ophiocordyceps sinensis</name>
    <dbReference type="NCBI Taxonomy" id="72228"/>
    <lineage>
        <taxon>Eukaryota</taxon>
        <taxon>Fungi</taxon>
        <taxon>Dikarya</taxon>
        <taxon>Ascomycota</taxon>
        <taxon>Pezizomycotina</taxon>
        <taxon>Sordariomycetes</taxon>
        <taxon>Hypocreomycetidae</taxon>
        <taxon>Hypocreales</taxon>
        <taxon>Ophiocordycipitaceae</taxon>
        <taxon>Ophiocordyceps</taxon>
    </lineage>
</organism>
<comment type="caution">
    <text evidence="2">The sequence shown here is derived from an EMBL/GenBank/DDBJ whole genome shotgun (WGS) entry which is preliminary data.</text>
</comment>
<dbReference type="InterPro" id="IPR016181">
    <property type="entry name" value="Acyl_CoA_acyltransferase"/>
</dbReference>
<dbReference type="PROSITE" id="PS51186">
    <property type="entry name" value="GNAT"/>
    <property type="match status" value="1"/>
</dbReference>
<evidence type="ECO:0000259" key="1">
    <source>
        <dbReference type="PROSITE" id="PS51186"/>
    </source>
</evidence>
<keyword evidence="3" id="KW-1185">Reference proteome</keyword>
<feature type="domain" description="N-acetyltransferase" evidence="1">
    <location>
        <begin position="78"/>
        <end position="229"/>
    </location>
</feature>
<dbReference type="OrthoDB" id="5689at2759"/>
<protein>
    <recommendedName>
        <fullName evidence="1">N-acetyltransferase domain-containing protein</fullName>
    </recommendedName>
</protein>
<dbReference type="SUPFAM" id="SSF55729">
    <property type="entry name" value="Acyl-CoA N-acyltransferases (Nat)"/>
    <property type="match status" value="1"/>
</dbReference>